<organism evidence="2 3">
    <name type="scientific">Rhodovibrio sodomensis</name>
    <dbReference type="NCBI Taxonomy" id="1088"/>
    <lineage>
        <taxon>Bacteria</taxon>
        <taxon>Pseudomonadati</taxon>
        <taxon>Pseudomonadota</taxon>
        <taxon>Alphaproteobacteria</taxon>
        <taxon>Rhodospirillales</taxon>
        <taxon>Rhodovibrionaceae</taxon>
        <taxon>Rhodovibrio</taxon>
    </lineage>
</organism>
<name>A0ABS1DBN8_9PROT</name>
<keyword evidence="3" id="KW-1185">Reference proteome</keyword>
<sequence length="401" mass="45272">MKLPGRAGAYDKLGRQRRFIPKPLPPSPPLEMNQELTWALSAADRALARLDGATLYLLNPDLFVYAFMRQEAVLSSQIEGTQASIEDVLEFESGTELEKTLDITEVINYLSAMDYGLDELNRLPVCARLMRGLHARLLSEGRGSEKNPGEFRENQNWIGPPGCSIEEATFVPPPVDVMLTAISDWETFVNEEIQIPPLIKCALAHAQFETIHPFWDGNGRLGRMAITLILCSEKVLSRPILYLSLFFKQHRDEYYRLLQAVRDDGDWESWVIFFLRGVTTTSRAALKTSYDITTLRESMLEKARTDMRSGKASTFAETLFSRPYLKIPQVKDALGITYPTANSLVREFEDFGFVKKVRGGSRDRVYAFTPYLDILHEAAGDLTGIIGSEDYLITNSQHDEG</sequence>
<evidence type="ECO:0000259" key="1">
    <source>
        <dbReference type="PROSITE" id="PS51459"/>
    </source>
</evidence>
<dbReference type="Proteomes" id="UP001296873">
    <property type="component" value="Unassembled WGS sequence"/>
</dbReference>
<dbReference type="Gene3D" id="1.10.3290.10">
    <property type="entry name" value="Fido-like domain"/>
    <property type="match status" value="1"/>
</dbReference>
<dbReference type="PROSITE" id="PS51459">
    <property type="entry name" value="FIDO"/>
    <property type="match status" value="1"/>
</dbReference>
<reference evidence="2 3" key="1">
    <citation type="journal article" date="2020" name="Microorganisms">
        <title>Osmotic Adaptation and Compatible Solute Biosynthesis of Phototrophic Bacteria as Revealed from Genome Analyses.</title>
        <authorList>
            <person name="Imhoff J.F."/>
            <person name="Rahn T."/>
            <person name="Kunzel S."/>
            <person name="Keller A."/>
            <person name="Neulinger S.C."/>
        </authorList>
    </citation>
    <scope>NUCLEOTIDE SEQUENCE [LARGE SCALE GENOMIC DNA]</scope>
    <source>
        <strain evidence="2 3">DSM 9895</strain>
    </source>
</reference>
<dbReference type="PANTHER" id="PTHR13504">
    <property type="entry name" value="FIDO DOMAIN-CONTAINING PROTEIN DDB_G0283145"/>
    <property type="match status" value="1"/>
</dbReference>
<accession>A0ABS1DBN8</accession>
<evidence type="ECO:0000313" key="2">
    <source>
        <dbReference type="EMBL" id="MBK1667873.1"/>
    </source>
</evidence>
<feature type="domain" description="Fido" evidence="1">
    <location>
        <begin position="125"/>
        <end position="276"/>
    </location>
</feature>
<dbReference type="Pfam" id="PF02661">
    <property type="entry name" value="Fic"/>
    <property type="match status" value="1"/>
</dbReference>
<dbReference type="Pfam" id="PF13784">
    <property type="entry name" value="Fic_N"/>
    <property type="match status" value="1"/>
</dbReference>
<dbReference type="InterPro" id="IPR003812">
    <property type="entry name" value="Fido"/>
</dbReference>
<dbReference type="InterPro" id="IPR036597">
    <property type="entry name" value="Fido-like_dom_sf"/>
</dbReference>
<dbReference type="InterPro" id="IPR025758">
    <property type="entry name" value="Fic/DOC_N"/>
</dbReference>
<dbReference type="EMBL" id="NRRL01000013">
    <property type="protein sequence ID" value="MBK1667873.1"/>
    <property type="molecule type" value="Genomic_DNA"/>
</dbReference>
<comment type="caution">
    <text evidence="2">The sequence shown here is derived from an EMBL/GenBank/DDBJ whole genome shotgun (WGS) entry which is preliminary data.</text>
</comment>
<gene>
    <name evidence="2" type="ORF">CKO28_07475</name>
</gene>
<evidence type="ECO:0000313" key="3">
    <source>
        <dbReference type="Proteomes" id="UP001296873"/>
    </source>
</evidence>
<protein>
    <recommendedName>
        <fullName evidence="1">Fido domain-containing protein</fullName>
    </recommendedName>
</protein>
<dbReference type="RefSeq" id="WP_200340036.1">
    <property type="nucleotide sequence ID" value="NZ_NRRL01000013.1"/>
</dbReference>
<dbReference type="InterPro" id="IPR040198">
    <property type="entry name" value="Fido_containing"/>
</dbReference>
<dbReference type="SUPFAM" id="SSF140931">
    <property type="entry name" value="Fic-like"/>
    <property type="match status" value="1"/>
</dbReference>
<proteinExistence type="predicted"/>
<dbReference type="InterPro" id="IPR026287">
    <property type="entry name" value="SoFic-like"/>
</dbReference>
<dbReference type="PANTHER" id="PTHR13504:SF38">
    <property type="entry name" value="FIDO DOMAIN-CONTAINING PROTEIN"/>
    <property type="match status" value="1"/>
</dbReference>
<dbReference type="PIRSF" id="PIRSF038925">
    <property type="entry name" value="AMP-prot_trans"/>
    <property type="match status" value="1"/>
</dbReference>